<organism evidence="1 2">
    <name type="scientific">Microvirga puerhi</name>
    <dbReference type="NCBI Taxonomy" id="2876078"/>
    <lineage>
        <taxon>Bacteria</taxon>
        <taxon>Pseudomonadati</taxon>
        <taxon>Pseudomonadota</taxon>
        <taxon>Alphaproteobacteria</taxon>
        <taxon>Hyphomicrobiales</taxon>
        <taxon>Methylobacteriaceae</taxon>
        <taxon>Microvirga</taxon>
    </lineage>
</organism>
<comment type="caution">
    <text evidence="1">The sequence shown here is derived from an EMBL/GenBank/DDBJ whole genome shotgun (WGS) entry which is preliminary data.</text>
</comment>
<accession>A0ABS7VQP2</accession>
<dbReference type="RefSeq" id="WP_224314628.1">
    <property type="nucleotide sequence ID" value="NZ_JAIRBM010000013.1"/>
</dbReference>
<name>A0ABS7VQP2_9HYPH</name>
<protein>
    <recommendedName>
        <fullName evidence="3">DUF1127 domain-containing protein</fullName>
    </recommendedName>
</protein>
<evidence type="ECO:0000313" key="1">
    <source>
        <dbReference type="EMBL" id="MBZ6077871.1"/>
    </source>
</evidence>
<reference evidence="1 2" key="1">
    <citation type="submission" date="2021-09" db="EMBL/GenBank/DDBJ databases">
        <title>The complete genome sequence of a new microorganism.</title>
        <authorList>
            <person name="Zi Z."/>
        </authorList>
    </citation>
    <scope>NUCLEOTIDE SEQUENCE [LARGE SCALE GENOMIC DNA]</scope>
    <source>
        <strain evidence="1 2">WGZ8</strain>
    </source>
</reference>
<dbReference type="Proteomes" id="UP000704176">
    <property type="component" value="Unassembled WGS sequence"/>
</dbReference>
<evidence type="ECO:0000313" key="2">
    <source>
        <dbReference type="Proteomes" id="UP000704176"/>
    </source>
</evidence>
<proteinExistence type="predicted"/>
<keyword evidence="2" id="KW-1185">Reference proteome</keyword>
<dbReference type="EMBL" id="JAIRBM010000013">
    <property type="protein sequence ID" value="MBZ6077871.1"/>
    <property type="molecule type" value="Genomic_DNA"/>
</dbReference>
<sequence length="78" mass="9492">MKIDLPFNDRDHRLDHARRLPARPGSWVECAHRWFLVRVHWWQLGSLERLNDHLLRDIGMDRPPPSRIEAWWQKPPPL</sequence>
<evidence type="ECO:0008006" key="3">
    <source>
        <dbReference type="Google" id="ProtNLM"/>
    </source>
</evidence>
<gene>
    <name evidence="1" type="ORF">K9B37_16450</name>
</gene>